<feature type="binding site" evidence="8">
    <location>
        <position position="184"/>
    </location>
    <ligand>
        <name>substrate</name>
    </ligand>
</feature>
<dbReference type="Pfam" id="PF00814">
    <property type="entry name" value="TsaD"/>
    <property type="match status" value="1"/>
</dbReference>
<dbReference type="PRINTS" id="PR00789">
    <property type="entry name" value="OSIALOPTASE"/>
</dbReference>
<dbReference type="NCBIfam" id="TIGR03723">
    <property type="entry name" value="T6A_TsaD_YgjD"/>
    <property type="match status" value="1"/>
</dbReference>
<feature type="binding site" evidence="8">
    <location>
        <position position="171"/>
    </location>
    <ligand>
        <name>substrate</name>
    </ligand>
</feature>
<dbReference type="PANTHER" id="PTHR11735:SF6">
    <property type="entry name" value="TRNA N6-ADENOSINE THREONYLCARBAMOYLTRANSFERASE, MITOCHONDRIAL"/>
    <property type="match status" value="1"/>
</dbReference>
<comment type="catalytic activity">
    <reaction evidence="7 8">
        <text>L-threonylcarbamoyladenylate + adenosine(37) in tRNA = N(6)-L-threonylcarbamoyladenosine(37) in tRNA + AMP + H(+)</text>
        <dbReference type="Rhea" id="RHEA:37059"/>
        <dbReference type="Rhea" id="RHEA-COMP:10162"/>
        <dbReference type="Rhea" id="RHEA-COMP:10163"/>
        <dbReference type="ChEBI" id="CHEBI:15378"/>
        <dbReference type="ChEBI" id="CHEBI:73682"/>
        <dbReference type="ChEBI" id="CHEBI:74411"/>
        <dbReference type="ChEBI" id="CHEBI:74418"/>
        <dbReference type="ChEBI" id="CHEBI:456215"/>
        <dbReference type="EC" id="2.3.1.234"/>
    </reaction>
</comment>
<feature type="binding site" evidence="8">
    <location>
        <position position="308"/>
    </location>
    <ligand>
        <name>Fe cation</name>
        <dbReference type="ChEBI" id="CHEBI:24875"/>
    </ligand>
</feature>
<evidence type="ECO:0000313" key="10">
    <source>
        <dbReference type="EMBL" id="HGI75699.1"/>
    </source>
</evidence>
<dbReference type="InterPro" id="IPR000905">
    <property type="entry name" value="Gcp-like_dom"/>
</dbReference>
<evidence type="ECO:0000256" key="5">
    <source>
        <dbReference type="ARBA" id="ARBA00023004"/>
    </source>
</evidence>
<keyword evidence="4 8" id="KW-0479">Metal-binding</keyword>
<dbReference type="SUPFAM" id="SSF53067">
    <property type="entry name" value="Actin-like ATPase domain"/>
    <property type="match status" value="1"/>
</dbReference>
<keyword evidence="5 8" id="KW-0408">Iron</keyword>
<dbReference type="AlphaFoldDB" id="A0A7V3YN43"/>
<evidence type="ECO:0000256" key="7">
    <source>
        <dbReference type="ARBA" id="ARBA00048117"/>
    </source>
</evidence>
<feature type="binding site" evidence="8">
    <location>
        <position position="188"/>
    </location>
    <ligand>
        <name>substrate</name>
    </ligand>
</feature>
<dbReference type="GO" id="GO:0002949">
    <property type="term" value="P:tRNA threonylcarbamoyladenosine modification"/>
    <property type="evidence" value="ECO:0007669"/>
    <property type="project" value="UniProtKB-UniRule"/>
</dbReference>
<comment type="function">
    <text evidence="8">Required for the formation of a threonylcarbamoyl group on adenosine at position 37 (t(6)A37) in tRNAs that read codons beginning with adenine. Is involved in the transfer of the threonylcarbamoyl moiety of threonylcarbamoyl-AMP (TC-AMP) to the N6 group of A37, together with TsaE and TsaB. TsaD likely plays a direct catalytic role in this reaction.</text>
</comment>
<feature type="domain" description="Gcp-like" evidence="9">
    <location>
        <begin position="28"/>
        <end position="314"/>
    </location>
</feature>
<dbReference type="Gene3D" id="3.30.420.40">
    <property type="match status" value="2"/>
</dbReference>
<dbReference type="EC" id="2.3.1.234" evidence="8"/>
<dbReference type="FunFam" id="3.30.420.40:FF:000012">
    <property type="entry name" value="tRNA N6-adenosine threonylcarbamoyltransferase"/>
    <property type="match status" value="1"/>
</dbReference>
<evidence type="ECO:0000256" key="8">
    <source>
        <dbReference type="HAMAP-Rule" id="MF_01445"/>
    </source>
</evidence>
<proteinExistence type="inferred from homology"/>
<keyword evidence="3 8" id="KW-0819">tRNA processing</keyword>
<keyword evidence="1 8" id="KW-0963">Cytoplasm</keyword>
<feature type="binding site" evidence="8">
    <location>
        <position position="119"/>
    </location>
    <ligand>
        <name>Fe cation</name>
        <dbReference type="ChEBI" id="CHEBI:24875"/>
    </ligand>
</feature>
<feature type="binding site" evidence="8">
    <location>
        <begin position="138"/>
        <end position="142"/>
    </location>
    <ligand>
        <name>substrate</name>
    </ligand>
</feature>
<dbReference type="GO" id="GO:0005737">
    <property type="term" value="C:cytoplasm"/>
    <property type="evidence" value="ECO:0007669"/>
    <property type="project" value="UniProtKB-SubCell"/>
</dbReference>
<dbReference type="GO" id="GO:0061711">
    <property type="term" value="F:tRNA N(6)-L-threonylcarbamoyladenine synthase activity"/>
    <property type="evidence" value="ECO:0007669"/>
    <property type="project" value="UniProtKB-EC"/>
</dbReference>
<evidence type="ECO:0000256" key="1">
    <source>
        <dbReference type="ARBA" id="ARBA00022490"/>
    </source>
</evidence>
<sequence length="342" mass="37042">MSEEFLILGIETSCDDSCVAVVDGHFRIRSNVVSSQVEVHRAFGGIVPEVASRRHLEVLPSILHTALKEAGVTLRDIGLVAVTQGPGLLGSLLMGMCLAKALAFALEKPLVAVNHLEGHLFAVRLDNPSANPPFVALIVSGGHTELFAVRDWGNYVLLGRTRDDAAGEAYDKVARLLGLGYPGGPVIDRLSREGDGKRFFFRSGLEDEDTLDFSFSGLKTAVARFFSQLSPEEKRDERLLRDLAASFQESVVRSLVKKAFQAVERTAYPTLVVGGGVAANRRLREVMEEEGKQRGVQVLFPSQALCTDNAAMIAACGLFHFLRGRRDSLAIDPLPQLSLGSG</sequence>
<keyword evidence="2 8" id="KW-0808">Transferase</keyword>
<evidence type="ECO:0000256" key="2">
    <source>
        <dbReference type="ARBA" id="ARBA00022679"/>
    </source>
</evidence>
<comment type="cofactor">
    <cofactor evidence="8">
        <name>Fe(2+)</name>
        <dbReference type="ChEBI" id="CHEBI:29033"/>
    </cofactor>
    <text evidence="8">Binds 1 Fe(2+) ion per subunit.</text>
</comment>
<dbReference type="FunFam" id="3.30.420.40:FF:000040">
    <property type="entry name" value="tRNA N6-adenosine threonylcarbamoyltransferase"/>
    <property type="match status" value="1"/>
</dbReference>
<dbReference type="InterPro" id="IPR022450">
    <property type="entry name" value="TsaD"/>
</dbReference>
<keyword evidence="6 8" id="KW-0012">Acyltransferase</keyword>
<dbReference type="InterPro" id="IPR043129">
    <property type="entry name" value="ATPase_NBD"/>
</dbReference>
<dbReference type="InterPro" id="IPR017861">
    <property type="entry name" value="KAE1/TsaD"/>
</dbReference>
<dbReference type="HAMAP" id="MF_01445">
    <property type="entry name" value="TsaD"/>
    <property type="match status" value="1"/>
</dbReference>
<accession>A0A7V3YN43</accession>
<organism evidence="10">
    <name type="scientific">Candidatus Caldatribacterium californiense</name>
    <dbReference type="NCBI Taxonomy" id="1454726"/>
    <lineage>
        <taxon>Bacteria</taxon>
        <taxon>Pseudomonadati</taxon>
        <taxon>Atribacterota</taxon>
        <taxon>Atribacteria</taxon>
        <taxon>Atribacterales</taxon>
        <taxon>Candidatus Caldatribacteriaceae</taxon>
        <taxon>Candidatus Caldatribacterium</taxon>
    </lineage>
</organism>
<protein>
    <recommendedName>
        <fullName evidence="8">tRNA N6-adenosine threonylcarbamoyltransferase</fullName>
        <ecNumber evidence="8">2.3.1.234</ecNumber>
    </recommendedName>
    <alternativeName>
        <fullName evidence="8">N6-L-threonylcarbamoyladenine synthase</fullName>
        <shortName evidence="8">t(6)A synthase</shortName>
    </alternativeName>
    <alternativeName>
        <fullName evidence="8">t(6)A37 threonylcarbamoyladenosine biosynthesis protein TsaD</fullName>
    </alternativeName>
    <alternativeName>
        <fullName evidence="8">tRNA threonylcarbamoyladenosine biosynthesis protein TsaD</fullName>
    </alternativeName>
</protein>
<dbReference type="GO" id="GO:0005506">
    <property type="term" value="F:iron ion binding"/>
    <property type="evidence" value="ECO:0007669"/>
    <property type="project" value="UniProtKB-UniRule"/>
</dbReference>
<comment type="caution">
    <text evidence="10">The sequence shown here is derived from an EMBL/GenBank/DDBJ whole genome shotgun (WGS) entry which is preliminary data.</text>
</comment>
<dbReference type="NCBIfam" id="TIGR00329">
    <property type="entry name" value="gcp_kae1"/>
    <property type="match status" value="1"/>
</dbReference>
<dbReference type="PANTHER" id="PTHR11735">
    <property type="entry name" value="TRNA N6-ADENOSINE THREONYLCARBAMOYLTRANSFERASE"/>
    <property type="match status" value="1"/>
</dbReference>
<evidence type="ECO:0000256" key="6">
    <source>
        <dbReference type="ARBA" id="ARBA00023315"/>
    </source>
</evidence>
<comment type="similarity">
    <text evidence="8">Belongs to the KAE1 / TsaD family.</text>
</comment>
<dbReference type="CDD" id="cd24133">
    <property type="entry name" value="ASKHA_NBD_TsaD_bac"/>
    <property type="match status" value="1"/>
</dbReference>
<gene>
    <name evidence="8 10" type="primary">tsaD</name>
    <name evidence="10" type="ORF">ENU96_08505</name>
</gene>
<evidence type="ECO:0000256" key="4">
    <source>
        <dbReference type="ARBA" id="ARBA00022723"/>
    </source>
</evidence>
<feature type="binding site" evidence="8">
    <location>
        <position position="115"/>
    </location>
    <ligand>
        <name>Fe cation</name>
        <dbReference type="ChEBI" id="CHEBI:24875"/>
    </ligand>
</feature>
<dbReference type="EMBL" id="DTEN01000341">
    <property type="protein sequence ID" value="HGI75699.1"/>
    <property type="molecule type" value="Genomic_DNA"/>
</dbReference>
<evidence type="ECO:0000256" key="3">
    <source>
        <dbReference type="ARBA" id="ARBA00022694"/>
    </source>
</evidence>
<reference evidence="10" key="1">
    <citation type="journal article" date="2020" name="mSystems">
        <title>Genome- and Community-Level Interaction Insights into Carbon Utilization and Element Cycling Functions of Hydrothermarchaeota in Hydrothermal Sediment.</title>
        <authorList>
            <person name="Zhou Z."/>
            <person name="Liu Y."/>
            <person name="Xu W."/>
            <person name="Pan J."/>
            <person name="Luo Z.H."/>
            <person name="Li M."/>
        </authorList>
    </citation>
    <scope>NUCLEOTIDE SEQUENCE [LARGE SCALE GENOMIC DNA]</scope>
    <source>
        <strain evidence="10">SpSt-716</strain>
    </source>
</reference>
<evidence type="ECO:0000259" key="9">
    <source>
        <dbReference type="Pfam" id="PF00814"/>
    </source>
</evidence>
<comment type="subcellular location">
    <subcellularLocation>
        <location evidence="8">Cytoplasm</location>
    </subcellularLocation>
</comment>
<feature type="binding site" evidence="8">
    <location>
        <position position="280"/>
    </location>
    <ligand>
        <name>substrate</name>
    </ligand>
</feature>
<name>A0A7V3YN43_9BACT</name>